<dbReference type="Gene3D" id="3.90.780.10">
    <property type="entry name" value="5'-Nucleotidase, C-terminal domain"/>
    <property type="match status" value="1"/>
</dbReference>
<comment type="similarity">
    <text evidence="1 2">Belongs to the 5'-nucleotidase family.</text>
</comment>
<dbReference type="InterPro" id="IPR008334">
    <property type="entry name" value="5'-Nucleotdase_C"/>
</dbReference>
<evidence type="ECO:0000313" key="5">
    <source>
        <dbReference type="Proteomes" id="UP000224854"/>
    </source>
</evidence>
<dbReference type="OrthoDB" id="10252235at2759"/>
<accession>A0A2C5YMG9</accession>
<dbReference type="EMBL" id="NJEU01001209">
    <property type="protein sequence ID" value="PHH68131.1"/>
    <property type="molecule type" value="Genomic_DNA"/>
</dbReference>
<gene>
    <name evidence="4" type="ORF">CDD82_812</name>
</gene>
<keyword evidence="5" id="KW-1185">Reference proteome</keyword>
<evidence type="ECO:0000259" key="3">
    <source>
        <dbReference type="Pfam" id="PF02872"/>
    </source>
</evidence>
<sequence>MLEHQRQPITILHFNDVYHISNSDLVARFASVFADPSLVADGHGQVGASPTIRVFSGDAFSPSLEAAVLRGEHMTSVLDGLGIDVACYGNHDFDFGEERLVELASQTAFPWTLANVTGHGASRQKPCLLAGAREYVVKEIAGFRIGFFGLAGSDWPSNCQHLPQCTIAHPSTVARRVASHLRRVEKCHLVIAVTHMRLVEDLAVAADAVSADERVDLVLGGHDHHVLRRGSTDGNADPQVLQTGLEDCDAPVTDFQGLLRIVKSGTDWRGLSVVRLEVEKSQNGNGVISSMSVKQISDLTQLPNYHQIVPSPKMLLTLQATHKKIEALVTQPLLYTHVPLEGRTHIVRRQETNLGNMLADALRAFYATDIALVNSGAIRCDCIVTCVNGSPLSIHDAINISPFDNALIVKSVSGRMLAKALENSVSDAHTDGRFLQVAGLSMMLDWKRPQGRRLSNLVYTCPQGTRQPLDSTRSYTVAMVDFIGSGFDGYSCFKDAETLVDAEEAITDTSLLLEIFKAGSKDKAGAEIDDGHTQGINRARSAIICGHHQLDGLPIVKPVLQDRIKVVSESNL</sequence>
<dbReference type="PANTHER" id="PTHR11575:SF41">
    <property type="entry name" value="PUTATIVE (AFU_ORTHOLOGUE AFUA_1G01160)-RELATED"/>
    <property type="match status" value="1"/>
</dbReference>
<dbReference type="PANTHER" id="PTHR11575">
    <property type="entry name" value="5'-NUCLEOTIDASE-RELATED"/>
    <property type="match status" value="1"/>
</dbReference>
<organism evidence="4 5">
    <name type="scientific">Ophiocordyceps australis</name>
    <dbReference type="NCBI Taxonomy" id="1399860"/>
    <lineage>
        <taxon>Eukaryota</taxon>
        <taxon>Fungi</taxon>
        <taxon>Dikarya</taxon>
        <taxon>Ascomycota</taxon>
        <taxon>Pezizomycotina</taxon>
        <taxon>Sordariomycetes</taxon>
        <taxon>Hypocreomycetidae</taxon>
        <taxon>Hypocreales</taxon>
        <taxon>Ophiocordycipitaceae</taxon>
        <taxon>Ophiocordyceps</taxon>
    </lineage>
</organism>
<dbReference type="SUPFAM" id="SSF56300">
    <property type="entry name" value="Metallo-dependent phosphatases"/>
    <property type="match status" value="1"/>
</dbReference>
<dbReference type="InterPro" id="IPR029052">
    <property type="entry name" value="Metallo-depent_PP-like"/>
</dbReference>
<dbReference type="Proteomes" id="UP000224854">
    <property type="component" value="Unassembled WGS sequence"/>
</dbReference>
<evidence type="ECO:0000256" key="1">
    <source>
        <dbReference type="ARBA" id="ARBA00006654"/>
    </source>
</evidence>
<dbReference type="Gene3D" id="3.60.21.10">
    <property type="match status" value="1"/>
</dbReference>
<dbReference type="SUPFAM" id="SSF55816">
    <property type="entry name" value="5'-nucleotidase (syn. UDP-sugar hydrolase), C-terminal domain"/>
    <property type="match status" value="1"/>
</dbReference>
<protein>
    <recommendedName>
        <fullName evidence="3">5'-Nucleotidase C-terminal domain-containing protein</fullName>
    </recommendedName>
</protein>
<dbReference type="PRINTS" id="PR01607">
    <property type="entry name" value="APYRASEFAMLY"/>
</dbReference>
<dbReference type="InterPro" id="IPR036907">
    <property type="entry name" value="5'-Nucleotdase_C_sf"/>
</dbReference>
<evidence type="ECO:0000313" key="4">
    <source>
        <dbReference type="EMBL" id="PHH68131.1"/>
    </source>
</evidence>
<proteinExistence type="inferred from homology"/>
<dbReference type="GO" id="GO:0000166">
    <property type="term" value="F:nucleotide binding"/>
    <property type="evidence" value="ECO:0007669"/>
    <property type="project" value="UniProtKB-KW"/>
</dbReference>
<dbReference type="Pfam" id="PF02872">
    <property type="entry name" value="5_nucleotid_C"/>
    <property type="match status" value="1"/>
</dbReference>
<feature type="domain" description="5'-Nucleotidase C-terminal" evidence="3">
    <location>
        <begin position="347"/>
        <end position="495"/>
    </location>
</feature>
<dbReference type="GO" id="GO:0009166">
    <property type="term" value="P:nucleotide catabolic process"/>
    <property type="evidence" value="ECO:0007669"/>
    <property type="project" value="InterPro"/>
</dbReference>
<keyword evidence="2" id="KW-0378">Hydrolase</keyword>
<evidence type="ECO:0000256" key="2">
    <source>
        <dbReference type="RuleBase" id="RU362119"/>
    </source>
</evidence>
<name>A0A2C5YMG9_9HYPO</name>
<dbReference type="InterPro" id="IPR006179">
    <property type="entry name" value="5_nucleotidase/apyrase"/>
</dbReference>
<keyword evidence="2" id="KW-0547">Nucleotide-binding</keyword>
<dbReference type="AlphaFoldDB" id="A0A2C5YMG9"/>
<dbReference type="GO" id="GO:0016787">
    <property type="term" value="F:hydrolase activity"/>
    <property type="evidence" value="ECO:0007669"/>
    <property type="project" value="UniProtKB-KW"/>
</dbReference>
<comment type="caution">
    <text evidence="4">The sequence shown here is derived from an EMBL/GenBank/DDBJ whole genome shotgun (WGS) entry which is preliminary data.</text>
</comment>
<reference evidence="4 5" key="1">
    <citation type="submission" date="2017-06" db="EMBL/GenBank/DDBJ databases">
        <title>Ant-infecting Ophiocordyceps genomes reveal a high diversity of potential behavioral manipulation genes and a possible major role for enterotoxins.</title>
        <authorList>
            <person name="De Bekker C."/>
            <person name="Evans H.C."/>
            <person name="Brachmann A."/>
            <person name="Hughes D.P."/>
        </authorList>
    </citation>
    <scope>NUCLEOTIDE SEQUENCE [LARGE SCALE GENOMIC DNA]</scope>
    <source>
        <strain evidence="4 5">1348a</strain>
    </source>
</reference>